<evidence type="ECO:0000256" key="5">
    <source>
        <dbReference type="ARBA" id="ARBA00022840"/>
    </source>
</evidence>
<dbReference type="GO" id="GO:0048476">
    <property type="term" value="C:Holliday junction resolvase complex"/>
    <property type="evidence" value="ECO:0007669"/>
    <property type="project" value="UniProtKB-UniRule"/>
</dbReference>
<dbReference type="SUPFAM" id="SSF46785">
    <property type="entry name" value="Winged helix' DNA-binding domain"/>
    <property type="match status" value="1"/>
</dbReference>
<keyword evidence="4 9" id="KW-0378">Hydrolase</keyword>
<comment type="catalytic activity">
    <reaction evidence="9">
        <text>ATP + H2O = ADP + phosphate + H(+)</text>
        <dbReference type="Rhea" id="RHEA:13065"/>
        <dbReference type="ChEBI" id="CHEBI:15377"/>
        <dbReference type="ChEBI" id="CHEBI:15378"/>
        <dbReference type="ChEBI" id="CHEBI:30616"/>
        <dbReference type="ChEBI" id="CHEBI:43474"/>
        <dbReference type="ChEBI" id="CHEBI:456216"/>
    </reaction>
</comment>
<feature type="binding site" evidence="9">
    <location>
        <begin position="177"/>
        <end position="179"/>
    </location>
    <ligand>
        <name>ATP</name>
        <dbReference type="ChEBI" id="CHEBI:30616"/>
    </ligand>
</feature>
<evidence type="ECO:0000256" key="7">
    <source>
        <dbReference type="ARBA" id="ARBA00023172"/>
    </source>
</evidence>
<proteinExistence type="inferred from homology"/>
<dbReference type="RefSeq" id="WP_260439853.1">
    <property type="nucleotide sequence ID" value="NZ_VFPM01000003.1"/>
</dbReference>
<evidence type="ECO:0000256" key="1">
    <source>
        <dbReference type="ARBA" id="ARBA00022490"/>
    </source>
</evidence>
<dbReference type="GO" id="GO:0016887">
    <property type="term" value="F:ATP hydrolysis activity"/>
    <property type="evidence" value="ECO:0007669"/>
    <property type="project" value="RHEA"/>
</dbReference>
<comment type="subunit">
    <text evidence="9">Homohexamer. Forms an RuvA(8)-RuvB(12)-Holliday junction (HJ) complex. HJ DNA is sandwiched between 2 RuvA tetramers; dsDNA enters through RuvA and exits via RuvB. An RuvB hexamer assembles on each DNA strand where it exits the tetramer. Each RuvB hexamer is contacted by two RuvA subunits (via domain III) on 2 adjacent RuvB subunits; this complex drives branch migration. In the full resolvosome a probable DNA-RuvA(4)-RuvB(12)-RuvC(2) complex forms which resolves the HJ.</text>
</comment>
<feature type="binding site" evidence="9">
    <location>
        <position position="230"/>
    </location>
    <ligand>
        <name>ATP</name>
        <dbReference type="ChEBI" id="CHEBI:30616"/>
    </ligand>
</feature>
<comment type="function">
    <text evidence="9">The RuvA-RuvB-RuvC complex processes Holliday junction (HJ) DNA during genetic recombination and DNA repair, while the RuvA-RuvB complex plays an important role in the rescue of blocked DNA replication forks via replication fork reversal (RFR). RuvA specifically binds to HJ cruciform DNA, conferring on it an open structure. The RuvB hexamer acts as an ATP-dependent pump, pulling dsDNA into and through the RuvAB complex. RuvB forms 2 homohexamers on either side of HJ DNA bound by 1 or 2 RuvA tetramers; 4 subunits per hexamer contact DNA at a time. Coordinated motions by a converter formed by DNA-disengaged RuvB subunits stimulates ATP hydrolysis and nucleotide exchange. Immobilization of the converter enables RuvB to convert the ATP-contained energy into a lever motion, pulling 2 nucleotides of DNA out of the RuvA tetramer per ATP hydrolyzed, thus driving DNA branch migration. The RuvB motors rotate together with the DNA substrate, which together with the progressing nucleotide cycle form the mechanistic basis for DNA recombination by continuous HJ branch migration. Branch migration allows RuvC to scan DNA until it finds its consensus sequence, where it cleaves and resolves cruciform DNA.</text>
</comment>
<evidence type="ECO:0000259" key="11">
    <source>
        <dbReference type="SMART" id="SM00382"/>
    </source>
</evidence>
<evidence type="ECO:0000256" key="9">
    <source>
        <dbReference type="HAMAP-Rule" id="MF_00016"/>
    </source>
</evidence>
<keyword evidence="5 9" id="KW-0067">ATP-binding</keyword>
<dbReference type="Gene3D" id="3.40.50.300">
    <property type="entry name" value="P-loop containing nucleotide triphosphate hydrolases"/>
    <property type="match status" value="1"/>
</dbReference>
<dbReference type="InterPro" id="IPR036388">
    <property type="entry name" value="WH-like_DNA-bd_sf"/>
</dbReference>
<comment type="caution">
    <text evidence="12">The sequence shown here is derived from an EMBL/GenBank/DDBJ whole genome shotgun (WGS) entry which is preliminary data.</text>
</comment>
<dbReference type="InterPro" id="IPR027417">
    <property type="entry name" value="P-loop_NTPase"/>
</dbReference>
<comment type="caution">
    <text evidence="9">Lacks conserved residue(s) required for the propagation of feature annotation.</text>
</comment>
<dbReference type="Pfam" id="PF05491">
    <property type="entry name" value="WHD_RuvB"/>
    <property type="match status" value="1"/>
</dbReference>
<dbReference type="CDD" id="cd00009">
    <property type="entry name" value="AAA"/>
    <property type="match status" value="1"/>
</dbReference>
<dbReference type="EC" id="3.6.4.-" evidence="9"/>
<feature type="compositionally biased region" description="Gly residues" evidence="10">
    <location>
        <begin position="7"/>
        <end position="19"/>
    </location>
</feature>
<name>A0A543HI80_9MICO</name>
<dbReference type="InterPro" id="IPR003593">
    <property type="entry name" value="AAA+_ATPase"/>
</dbReference>
<evidence type="ECO:0000256" key="6">
    <source>
        <dbReference type="ARBA" id="ARBA00023125"/>
    </source>
</evidence>
<keyword evidence="6 9" id="KW-0238">DNA-binding</keyword>
<dbReference type="Pfam" id="PF17864">
    <property type="entry name" value="AAA_lid_4"/>
    <property type="match status" value="1"/>
</dbReference>
<feature type="domain" description="AAA+ ATPase" evidence="11">
    <location>
        <begin position="100"/>
        <end position="233"/>
    </location>
</feature>
<evidence type="ECO:0000313" key="12">
    <source>
        <dbReference type="EMBL" id="TQM58035.1"/>
    </source>
</evidence>
<feature type="region of interest" description="Disordered" evidence="10">
    <location>
        <begin position="1"/>
        <end position="39"/>
    </location>
</feature>
<feature type="binding site" evidence="9">
    <location>
        <position position="115"/>
    </location>
    <ligand>
        <name>Mg(2+)</name>
        <dbReference type="ChEBI" id="CHEBI:18420"/>
    </ligand>
</feature>
<organism evidence="12 13">
    <name type="scientific">Humibacillus xanthopallidus</name>
    <dbReference type="NCBI Taxonomy" id="412689"/>
    <lineage>
        <taxon>Bacteria</taxon>
        <taxon>Bacillati</taxon>
        <taxon>Actinomycetota</taxon>
        <taxon>Actinomycetes</taxon>
        <taxon>Micrococcales</taxon>
        <taxon>Intrasporangiaceae</taxon>
        <taxon>Humibacillus</taxon>
    </lineage>
</organism>
<dbReference type="EMBL" id="VFPM01000003">
    <property type="protein sequence ID" value="TQM58035.1"/>
    <property type="molecule type" value="Genomic_DNA"/>
</dbReference>
<keyword evidence="13" id="KW-1185">Reference proteome</keyword>
<keyword evidence="2 9" id="KW-0547">Nucleotide-binding</keyword>
<comment type="similarity">
    <text evidence="9">Belongs to the RuvB family.</text>
</comment>
<dbReference type="PANTHER" id="PTHR42848:SF1">
    <property type="entry name" value="HOLLIDAY JUNCTION BRANCH MIGRATION COMPLEX SUBUNIT RUVB"/>
    <property type="match status" value="1"/>
</dbReference>
<feature type="region of interest" description="Head domain (RuvB-H)" evidence="9">
    <location>
        <begin position="304"/>
        <end position="402"/>
    </location>
</feature>
<evidence type="ECO:0000313" key="13">
    <source>
        <dbReference type="Proteomes" id="UP000316747"/>
    </source>
</evidence>
<feature type="binding site" evidence="9">
    <location>
        <position position="70"/>
    </location>
    <ligand>
        <name>ATP</name>
        <dbReference type="ChEBI" id="CHEBI:30616"/>
    </ligand>
</feature>
<dbReference type="Gene3D" id="1.10.10.10">
    <property type="entry name" value="Winged helix-like DNA-binding domain superfamily/Winged helix DNA-binding domain"/>
    <property type="match status" value="1"/>
</dbReference>
<dbReference type="GO" id="GO:0006281">
    <property type="term" value="P:DNA repair"/>
    <property type="evidence" value="ECO:0007669"/>
    <property type="project" value="UniProtKB-UniRule"/>
</dbReference>
<evidence type="ECO:0000256" key="2">
    <source>
        <dbReference type="ARBA" id="ARBA00022741"/>
    </source>
</evidence>
<dbReference type="InterPro" id="IPR041445">
    <property type="entry name" value="AAA_lid_4"/>
</dbReference>
<dbReference type="InterPro" id="IPR008824">
    <property type="entry name" value="RuvB-like_N"/>
</dbReference>
<keyword evidence="12" id="KW-0347">Helicase</keyword>
<keyword evidence="3 9" id="KW-0227">DNA damage</keyword>
<dbReference type="GO" id="GO:0006310">
    <property type="term" value="P:DNA recombination"/>
    <property type="evidence" value="ECO:0007669"/>
    <property type="project" value="UniProtKB-UniRule"/>
</dbReference>
<evidence type="ECO:0000256" key="8">
    <source>
        <dbReference type="ARBA" id="ARBA00023204"/>
    </source>
</evidence>
<keyword evidence="1 9" id="KW-0963">Cytoplasm</keyword>
<dbReference type="SUPFAM" id="SSF52540">
    <property type="entry name" value="P-loop containing nucleoside triphosphate hydrolases"/>
    <property type="match status" value="1"/>
</dbReference>
<dbReference type="PANTHER" id="PTHR42848">
    <property type="match status" value="1"/>
</dbReference>
<dbReference type="GO" id="GO:0000400">
    <property type="term" value="F:four-way junction DNA binding"/>
    <property type="evidence" value="ECO:0007669"/>
    <property type="project" value="UniProtKB-UniRule"/>
</dbReference>
<feature type="binding site" evidence="9">
    <location>
        <position position="359"/>
    </location>
    <ligand>
        <name>DNA</name>
        <dbReference type="ChEBI" id="CHEBI:16991"/>
    </ligand>
</feature>
<dbReference type="HAMAP" id="MF_00016">
    <property type="entry name" value="DNA_HJ_migration_RuvB"/>
    <property type="match status" value="1"/>
</dbReference>
<dbReference type="SMART" id="SM00382">
    <property type="entry name" value="AAA"/>
    <property type="match status" value="1"/>
</dbReference>
<feature type="region of interest" description="Small ATPAse domain (RuvB-S)" evidence="9">
    <location>
        <begin position="231"/>
        <end position="301"/>
    </location>
</feature>
<feature type="binding site" evidence="9">
    <location>
        <position position="111"/>
    </location>
    <ligand>
        <name>ATP</name>
        <dbReference type="ChEBI" id="CHEBI:30616"/>
    </ligand>
</feature>
<reference evidence="12 13" key="1">
    <citation type="submission" date="2019-06" db="EMBL/GenBank/DDBJ databases">
        <title>Genome sequencing of plant associated microbes to promote plant fitness in Sorghum bicolor and Oryza sativa.</title>
        <authorList>
            <person name="Coleman-Derr D."/>
        </authorList>
    </citation>
    <scope>NUCLEOTIDE SEQUENCE [LARGE SCALE GENOMIC DNA]</scope>
    <source>
        <strain evidence="12 13">KV-663</strain>
    </source>
</reference>
<keyword evidence="7 9" id="KW-0233">DNA recombination</keyword>
<gene>
    <name evidence="9" type="primary">ruvB</name>
    <name evidence="12" type="ORF">FBY41_3391</name>
</gene>
<dbReference type="Gene3D" id="1.10.8.60">
    <property type="match status" value="1"/>
</dbReference>
<comment type="domain">
    <text evidence="9">Has 3 domains, the large (RuvB-L) and small ATPase (RuvB-S) domains and the C-terminal head (RuvB-H) domain. The head domain binds DNA, while the ATPase domains jointly bind ATP, ADP or are empty depending on the state of the subunit in the translocation cycle. During a single DNA translocation step the structure of each domain remains the same, but their relative positions change.</text>
</comment>
<dbReference type="GO" id="GO:0009378">
    <property type="term" value="F:four-way junction helicase activity"/>
    <property type="evidence" value="ECO:0007669"/>
    <property type="project" value="InterPro"/>
</dbReference>
<evidence type="ECO:0000256" key="4">
    <source>
        <dbReference type="ARBA" id="ARBA00022801"/>
    </source>
</evidence>
<dbReference type="Pfam" id="PF05496">
    <property type="entry name" value="RuvB_N"/>
    <property type="match status" value="1"/>
</dbReference>
<comment type="subcellular location">
    <subcellularLocation>
        <location evidence="9">Cytoplasm</location>
    </subcellularLocation>
</comment>
<feature type="binding site" evidence="9">
    <location>
        <position position="116"/>
    </location>
    <ligand>
        <name>ATP</name>
        <dbReference type="ChEBI" id="CHEBI:30616"/>
    </ligand>
</feature>
<dbReference type="InterPro" id="IPR004605">
    <property type="entry name" value="DNA_helicase_Holl-junc_RuvB"/>
</dbReference>
<dbReference type="NCBIfam" id="NF000868">
    <property type="entry name" value="PRK00080.1"/>
    <property type="match status" value="1"/>
</dbReference>
<dbReference type="AlphaFoldDB" id="A0A543HI80"/>
<feature type="binding site" evidence="9">
    <location>
        <position position="267"/>
    </location>
    <ligand>
        <name>ATP</name>
        <dbReference type="ChEBI" id="CHEBI:30616"/>
    </ligand>
</feature>
<feature type="binding site" evidence="9">
    <location>
        <position position="115"/>
    </location>
    <ligand>
        <name>ATP</name>
        <dbReference type="ChEBI" id="CHEBI:30616"/>
    </ligand>
</feature>
<keyword evidence="8 9" id="KW-0234">DNA repair</keyword>
<feature type="binding site" evidence="9">
    <location>
        <position position="220"/>
    </location>
    <ligand>
        <name>ATP</name>
        <dbReference type="ChEBI" id="CHEBI:30616"/>
    </ligand>
</feature>
<feature type="binding site" evidence="9">
    <location>
        <position position="114"/>
    </location>
    <ligand>
        <name>ATP</name>
        <dbReference type="ChEBI" id="CHEBI:30616"/>
    </ligand>
</feature>
<dbReference type="InterPro" id="IPR008823">
    <property type="entry name" value="RuvB_wg_C"/>
</dbReference>
<feature type="binding site" evidence="9">
    <location>
        <position position="364"/>
    </location>
    <ligand>
        <name>DNA</name>
        <dbReference type="ChEBI" id="CHEBI:16991"/>
    </ligand>
</feature>
<dbReference type="GO" id="GO:0005737">
    <property type="term" value="C:cytoplasm"/>
    <property type="evidence" value="ECO:0007669"/>
    <property type="project" value="UniProtKB-SubCell"/>
</dbReference>
<dbReference type="InterPro" id="IPR036390">
    <property type="entry name" value="WH_DNA-bd_sf"/>
</dbReference>
<evidence type="ECO:0000256" key="10">
    <source>
        <dbReference type="SAM" id="MobiDB-lite"/>
    </source>
</evidence>
<evidence type="ECO:0000256" key="3">
    <source>
        <dbReference type="ARBA" id="ARBA00022763"/>
    </source>
</evidence>
<dbReference type="GO" id="GO:0005524">
    <property type="term" value="F:ATP binding"/>
    <property type="evidence" value="ECO:0007669"/>
    <property type="project" value="UniProtKB-UniRule"/>
</dbReference>
<accession>A0A543HI80</accession>
<dbReference type="Proteomes" id="UP000316747">
    <property type="component" value="Unassembled WGS sequence"/>
</dbReference>
<dbReference type="NCBIfam" id="TIGR00635">
    <property type="entry name" value="ruvB"/>
    <property type="match status" value="1"/>
</dbReference>
<protein>
    <recommendedName>
        <fullName evidence="9">Holliday junction branch migration complex subunit RuvB</fullName>
        <ecNumber evidence="9">3.6.4.-</ecNumber>
    </recommendedName>
</protein>
<feature type="binding site" evidence="9">
    <location>
        <position position="69"/>
    </location>
    <ligand>
        <name>ATP</name>
        <dbReference type="ChEBI" id="CHEBI:30616"/>
    </ligand>
</feature>
<sequence length="402" mass="43355">MTRAAPGGRGGGDGGGSWDGAGTWDGAVEVGDTDTERWADGSFDATARVVDARLDDDAETDERQVEVALRPKRLDDFPGQDRVREQLSLVLTAAKRRGTPPDHVLLSGPPGLGKTTLAMIVAGELEQPIRITSGPAIQHAGDLASVLSSLAEGEVLFLDEIHRMSRSAEEMLYLAMEDFRVDVIIGKGPGATAIPLELPPFTVVGATTRAGLLPAPLRDRFGFTGHLDYYAAADLVTILHRSARLLGVDADEDAVREISLRSRGTPRIANRLLRRVRDWAQVHGEHHVNLKAARHALELFDVDQRGLDRLDRAVLEALCRRFGGGPVGLSTLAVAVGEEPDTVETVAEPYLVREGYMVRTPRGRAASAQAWEHLGLTPPRDAQSLWSARLPLGDDSSGRFDG</sequence>